<proteinExistence type="predicted"/>
<gene>
    <name evidence="2" type="ORF">BRAPAZ1V2_A01P18980.2</name>
</gene>
<evidence type="ECO:0000313" key="3">
    <source>
        <dbReference type="Proteomes" id="UP000694005"/>
    </source>
</evidence>
<reference evidence="2 3" key="1">
    <citation type="submission" date="2021-07" db="EMBL/GenBank/DDBJ databases">
        <authorList>
            <consortium name="Genoscope - CEA"/>
            <person name="William W."/>
        </authorList>
    </citation>
    <scope>NUCLEOTIDE SEQUENCE [LARGE SCALE GENOMIC DNA]</scope>
</reference>
<dbReference type="Proteomes" id="UP000694005">
    <property type="component" value="Chromosome A01"/>
</dbReference>
<feature type="region of interest" description="Disordered" evidence="1">
    <location>
        <begin position="100"/>
        <end position="121"/>
    </location>
</feature>
<feature type="compositionally biased region" description="Basic and acidic residues" evidence="1">
    <location>
        <begin position="101"/>
        <end position="121"/>
    </location>
</feature>
<protein>
    <submittedName>
        <fullName evidence="2">Uncharacterized protein</fullName>
    </submittedName>
</protein>
<accession>A0A8D9GVZ7</accession>
<name>A0A8D9GVZ7_BRACM</name>
<organism evidence="2 3">
    <name type="scientific">Brassica campestris</name>
    <name type="common">Field mustard</name>
    <dbReference type="NCBI Taxonomy" id="3711"/>
    <lineage>
        <taxon>Eukaryota</taxon>
        <taxon>Viridiplantae</taxon>
        <taxon>Streptophyta</taxon>
        <taxon>Embryophyta</taxon>
        <taxon>Tracheophyta</taxon>
        <taxon>Spermatophyta</taxon>
        <taxon>Magnoliopsida</taxon>
        <taxon>eudicotyledons</taxon>
        <taxon>Gunneridae</taxon>
        <taxon>Pentapetalae</taxon>
        <taxon>rosids</taxon>
        <taxon>malvids</taxon>
        <taxon>Brassicales</taxon>
        <taxon>Brassicaceae</taxon>
        <taxon>Brassiceae</taxon>
        <taxon>Brassica</taxon>
    </lineage>
</organism>
<evidence type="ECO:0000256" key="1">
    <source>
        <dbReference type="SAM" id="MobiDB-lite"/>
    </source>
</evidence>
<dbReference type="EMBL" id="LS974617">
    <property type="protein sequence ID" value="CAG7887822.1"/>
    <property type="molecule type" value="Genomic_DNA"/>
</dbReference>
<evidence type="ECO:0000313" key="2">
    <source>
        <dbReference type="EMBL" id="CAG7887822.1"/>
    </source>
</evidence>
<sequence>MLSAEHKHSQDHSTQTMILIKPELTCVSNCQILSKCTHLLKPKIRIVKDIILVLILNKNQYGRNQDSDFNSLKPKKVPNFTSFIPLKSIKRGTCRPKSSVYKREIEESTETMRKENPHKDR</sequence>
<dbReference type="AlphaFoldDB" id="A0A8D9GVZ7"/>
<dbReference type="Gramene" id="A01p18980.2_BraZ1">
    <property type="protein sequence ID" value="A01p18980.2_BraZ1.CDS.1"/>
    <property type="gene ID" value="A01g18980.2_BraZ1"/>
</dbReference>